<sequence>MEHDCWVVTVRPAAELVLGMYCCYTAGGTGNKEG</sequence>
<organism evidence="1">
    <name type="scientific">Anguilla anguilla</name>
    <name type="common">European freshwater eel</name>
    <name type="synonym">Muraena anguilla</name>
    <dbReference type="NCBI Taxonomy" id="7936"/>
    <lineage>
        <taxon>Eukaryota</taxon>
        <taxon>Metazoa</taxon>
        <taxon>Chordata</taxon>
        <taxon>Craniata</taxon>
        <taxon>Vertebrata</taxon>
        <taxon>Euteleostomi</taxon>
        <taxon>Actinopterygii</taxon>
        <taxon>Neopterygii</taxon>
        <taxon>Teleostei</taxon>
        <taxon>Anguilliformes</taxon>
        <taxon>Anguillidae</taxon>
        <taxon>Anguilla</taxon>
    </lineage>
</organism>
<protein>
    <submittedName>
        <fullName evidence="1">Uncharacterized protein</fullName>
    </submittedName>
</protein>
<dbReference type="AlphaFoldDB" id="A0A0E9U9G8"/>
<reference evidence="1" key="1">
    <citation type="submission" date="2014-11" db="EMBL/GenBank/DDBJ databases">
        <authorList>
            <person name="Amaro Gonzalez C."/>
        </authorList>
    </citation>
    <scope>NUCLEOTIDE SEQUENCE</scope>
</reference>
<proteinExistence type="predicted"/>
<accession>A0A0E9U9G8</accession>
<reference evidence="1" key="2">
    <citation type="journal article" date="2015" name="Fish Shellfish Immunol.">
        <title>Early steps in the European eel (Anguilla anguilla)-Vibrio vulnificus interaction in the gills: Role of the RtxA13 toxin.</title>
        <authorList>
            <person name="Callol A."/>
            <person name="Pajuelo D."/>
            <person name="Ebbesson L."/>
            <person name="Teles M."/>
            <person name="MacKenzie S."/>
            <person name="Amaro C."/>
        </authorList>
    </citation>
    <scope>NUCLEOTIDE SEQUENCE</scope>
</reference>
<dbReference type="EMBL" id="GBXM01046096">
    <property type="protein sequence ID" value="JAH62481.1"/>
    <property type="molecule type" value="Transcribed_RNA"/>
</dbReference>
<name>A0A0E9U9G8_ANGAN</name>
<evidence type="ECO:0000313" key="1">
    <source>
        <dbReference type="EMBL" id="JAH62481.1"/>
    </source>
</evidence>